<gene>
    <name evidence="4" type="ORF">ACFFSY_24495</name>
</gene>
<dbReference type="InterPro" id="IPR050313">
    <property type="entry name" value="Carb_Metab_HTH_regulators"/>
</dbReference>
<keyword evidence="2" id="KW-0804">Transcription</keyword>
<evidence type="ECO:0000313" key="4">
    <source>
        <dbReference type="EMBL" id="MFB9329108.1"/>
    </source>
</evidence>
<dbReference type="InterPro" id="IPR001034">
    <property type="entry name" value="DeoR_HTH"/>
</dbReference>
<dbReference type="SUPFAM" id="SSF100950">
    <property type="entry name" value="NagB/RpiA/CoA transferase-like"/>
    <property type="match status" value="1"/>
</dbReference>
<keyword evidence="5" id="KW-1185">Reference proteome</keyword>
<keyword evidence="1" id="KW-0805">Transcription regulation</keyword>
<comment type="caution">
    <text evidence="4">The sequence shown here is derived from an EMBL/GenBank/DDBJ whole genome shotgun (WGS) entry which is preliminary data.</text>
</comment>
<dbReference type="PROSITE" id="PS51000">
    <property type="entry name" value="HTH_DEOR_2"/>
    <property type="match status" value="1"/>
</dbReference>
<organism evidence="4 5">
    <name type="scientific">Paenibacillus aurantiacus</name>
    <dbReference type="NCBI Taxonomy" id="1936118"/>
    <lineage>
        <taxon>Bacteria</taxon>
        <taxon>Bacillati</taxon>
        <taxon>Bacillota</taxon>
        <taxon>Bacilli</taxon>
        <taxon>Bacillales</taxon>
        <taxon>Paenibacillaceae</taxon>
        <taxon>Paenibacillus</taxon>
    </lineage>
</organism>
<dbReference type="GO" id="GO:0003677">
    <property type="term" value="F:DNA binding"/>
    <property type="evidence" value="ECO:0007669"/>
    <property type="project" value="UniProtKB-KW"/>
</dbReference>
<protein>
    <submittedName>
        <fullName evidence="4">DeoR/GlpR family DNA-binding transcription regulator</fullName>
    </submittedName>
</protein>
<dbReference type="SMART" id="SM00420">
    <property type="entry name" value="HTH_DEOR"/>
    <property type="match status" value="1"/>
</dbReference>
<dbReference type="Proteomes" id="UP001589747">
    <property type="component" value="Unassembled WGS sequence"/>
</dbReference>
<dbReference type="InterPro" id="IPR036390">
    <property type="entry name" value="WH_DNA-bd_sf"/>
</dbReference>
<dbReference type="PANTHER" id="PTHR30363:SF44">
    <property type="entry name" value="AGA OPERON TRANSCRIPTIONAL REPRESSOR-RELATED"/>
    <property type="match status" value="1"/>
</dbReference>
<dbReference type="Pfam" id="PF00455">
    <property type="entry name" value="DeoRC"/>
    <property type="match status" value="1"/>
</dbReference>
<dbReference type="SUPFAM" id="SSF46785">
    <property type="entry name" value="Winged helix' DNA-binding domain"/>
    <property type="match status" value="1"/>
</dbReference>
<dbReference type="Pfam" id="PF08220">
    <property type="entry name" value="HTH_DeoR"/>
    <property type="match status" value="1"/>
</dbReference>
<dbReference type="Gene3D" id="1.10.10.10">
    <property type="entry name" value="Winged helix-like DNA-binding domain superfamily/Winged helix DNA-binding domain"/>
    <property type="match status" value="1"/>
</dbReference>
<name>A0ABV5KV56_9BACL</name>
<dbReference type="PRINTS" id="PR00037">
    <property type="entry name" value="HTHLACR"/>
</dbReference>
<sequence length="261" mass="29184">MSLVGEERKDYILNKLNRDGKVKSFELVEALQVSSETVRRYLEELEEEKKLKRVYGGAIKINAYGEEPAQISREVMHADEKRRIGKAAAALVEDNDVIFMGDGTTSQQLIHYLLNKKNLTVLTVSIPAMHLLMDYRNKELFDGEIYLIGGKVSSKHARVAGPIAEKIVSMFTADKAFISIDGITLQNGITGFDVENGMLMAKMIENAKQTVILTDHSKIGSAQKFKIADYKDIDIIISDTAMPADWEGALSELDVEWIRAE</sequence>
<reference evidence="4 5" key="1">
    <citation type="submission" date="2024-09" db="EMBL/GenBank/DDBJ databases">
        <authorList>
            <person name="Sun Q."/>
            <person name="Mori K."/>
        </authorList>
    </citation>
    <scope>NUCLEOTIDE SEQUENCE [LARGE SCALE GENOMIC DNA]</scope>
    <source>
        <strain evidence="4 5">TISTR 2452</strain>
    </source>
</reference>
<dbReference type="Gene3D" id="3.40.50.1360">
    <property type="match status" value="1"/>
</dbReference>
<dbReference type="SMART" id="SM01134">
    <property type="entry name" value="DeoRC"/>
    <property type="match status" value="1"/>
</dbReference>
<evidence type="ECO:0000256" key="1">
    <source>
        <dbReference type="ARBA" id="ARBA00023015"/>
    </source>
</evidence>
<dbReference type="InterPro" id="IPR037171">
    <property type="entry name" value="NagB/RpiA_transferase-like"/>
</dbReference>
<dbReference type="EMBL" id="JBHMDO010000039">
    <property type="protein sequence ID" value="MFB9329108.1"/>
    <property type="molecule type" value="Genomic_DNA"/>
</dbReference>
<dbReference type="InterPro" id="IPR014036">
    <property type="entry name" value="DeoR-like_C"/>
</dbReference>
<dbReference type="InterPro" id="IPR036388">
    <property type="entry name" value="WH-like_DNA-bd_sf"/>
</dbReference>
<accession>A0ABV5KV56</accession>
<dbReference type="PANTHER" id="PTHR30363">
    <property type="entry name" value="HTH-TYPE TRANSCRIPTIONAL REGULATOR SRLR-RELATED"/>
    <property type="match status" value="1"/>
</dbReference>
<proteinExistence type="predicted"/>
<evidence type="ECO:0000313" key="5">
    <source>
        <dbReference type="Proteomes" id="UP001589747"/>
    </source>
</evidence>
<evidence type="ECO:0000256" key="2">
    <source>
        <dbReference type="ARBA" id="ARBA00023163"/>
    </source>
</evidence>
<keyword evidence="4" id="KW-0238">DNA-binding</keyword>
<evidence type="ECO:0000259" key="3">
    <source>
        <dbReference type="PROSITE" id="PS51000"/>
    </source>
</evidence>
<dbReference type="RefSeq" id="WP_377499058.1">
    <property type="nucleotide sequence ID" value="NZ_JBHMDO010000039.1"/>
</dbReference>
<feature type="domain" description="HTH deoR-type" evidence="3">
    <location>
        <begin position="5"/>
        <end position="60"/>
    </location>
</feature>